<dbReference type="CDD" id="cd23129">
    <property type="entry name" value="RING-HC_XBAT35-like"/>
    <property type="match status" value="1"/>
</dbReference>
<proteinExistence type="predicted"/>
<dbReference type="PROSITE" id="PS50297">
    <property type="entry name" value="ANK_REP_REGION"/>
    <property type="match status" value="1"/>
</dbReference>
<evidence type="ECO:0000256" key="5">
    <source>
        <dbReference type="SAM" id="MobiDB-lite"/>
    </source>
</evidence>
<keyword evidence="4" id="KW-0863">Zinc-finger</keyword>
<keyword evidence="8" id="KW-1185">Reference proteome</keyword>
<dbReference type="SUPFAM" id="SSF48403">
    <property type="entry name" value="Ankyrin repeat"/>
    <property type="match status" value="1"/>
</dbReference>
<dbReference type="EMBL" id="CM035444">
    <property type="protein sequence ID" value="KAH7277322.1"/>
    <property type="molecule type" value="Genomic_DNA"/>
</dbReference>
<dbReference type="InterPro" id="IPR036770">
    <property type="entry name" value="Ankyrin_rpt-contain_sf"/>
</dbReference>
<evidence type="ECO:0000259" key="6">
    <source>
        <dbReference type="PROSITE" id="PS50089"/>
    </source>
</evidence>
<gene>
    <name evidence="7" type="ORF">KP509_39G045500</name>
</gene>
<organism evidence="7 8">
    <name type="scientific">Ceratopteris richardii</name>
    <name type="common">Triangle waterfern</name>
    <dbReference type="NCBI Taxonomy" id="49495"/>
    <lineage>
        <taxon>Eukaryota</taxon>
        <taxon>Viridiplantae</taxon>
        <taxon>Streptophyta</taxon>
        <taxon>Embryophyta</taxon>
        <taxon>Tracheophyta</taxon>
        <taxon>Polypodiopsida</taxon>
        <taxon>Polypodiidae</taxon>
        <taxon>Polypodiales</taxon>
        <taxon>Pteridineae</taxon>
        <taxon>Pteridaceae</taxon>
        <taxon>Parkerioideae</taxon>
        <taxon>Ceratopteris</taxon>
    </lineage>
</organism>
<dbReference type="Pfam" id="PF13920">
    <property type="entry name" value="zf-C3HC4_3"/>
    <property type="match status" value="1"/>
</dbReference>
<dbReference type="SUPFAM" id="SSF57850">
    <property type="entry name" value="RING/U-box"/>
    <property type="match status" value="1"/>
</dbReference>
<dbReference type="Proteomes" id="UP000825935">
    <property type="component" value="Chromosome 39"/>
</dbReference>
<dbReference type="Pfam" id="PF00023">
    <property type="entry name" value="Ank"/>
    <property type="match status" value="1"/>
</dbReference>
<feature type="repeat" description="ANK" evidence="3">
    <location>
        <begin position="75"/>
        <end position="107"/>
    </location>
</feature>
<dbReference type="Gene3D" id="1.25.40.20">
    <property type="entry name" value="Ankyrin repeat-containing domain"/>
    <property type="match status" value="2"/>
</dbReference>
<dbReference type="AlphaFoldDB" id="A0A8T2Q161"/>
<dbReference type="GO" id="GO:0008270">
    <property type="term" value="F:zinc ion binding"/>
    <property type="evidence" value="ECO:0007669"/>
    <property type="project" value="UniProtKB-KW"/>
</dbReference>
<evidence type="ECO:0000256" key="3">
    <source>
        <dbReference type="PROSITE-ProRule" id="PRU00023"/>
    </source>
</evidence>
<dbReference type="SMART" id="SM00248">
    <property type="entry name" value="ANK"/>
    <property type="match status" value="4"/>
</dbReference>
<keyword evidence="4" id="KW-0862">Zinc</keyword>
<dbReference type="PANTHER" id="PTHR24166:SF45">
    <property type="entry name" value="E3 UBIQUITIN-PROTEIN LIGASE XBAT35"/>
    <property type="match status" value="1"/>
</dbReference>
<feature type="region of interest" description="Disordered" evidence="5">
    <location>
        <begin position="436"/>
        <end position="455"/>
    </location>
</feature>
<evidence type="ECO:0000256" key="4">
    <source>
        <dbReference type="PROSITE-ProRule" id="PRU00175"/>
    </source>
</evidence>
<sequence length="516" mass="56033">MGTTPSKDELLYQEVQNGNHDAVKALRRDGASLEWIDKEGRTPLLLACSRRELLDMCITLLNLGANMKAYGAGAHGGYPLHYAAKKGLDKTVTLLLSRGANPLAVNDDGQTPLDLARNRGHTIVVRLLEEELCLFSGMVREISGSGVLESLAPNLMTKKVWAVVLPRRSPRNGAPDYELAIYEPPKLSLWTGVHASSTHPAGLCNVANPRIVISLGNSKIEDPDFSLADPFLCITEKAHKIKIFSQRKGDRNQLKQLYRACKEMPEGQTQPSDLNGYMEDNGEGYEPGSFMQFHVSGVQSSQCQLSSVRQPILQSVSAPSSGRFADVRAENHSADSISEELALELALSESLRMANAEKSPALSDTLFTYLNKDQECSPSISACNSCKYKDTNRLKSRDGHGCRPSASQRWASSIASRFFTRSLRETCDFEVSNGPIANQPSAPPLGPAETHHSSRELGAKSGGTCVVCWDAPAEGACIPCGHLAGCMDCMVKVHSKGLGCPVCRCLIEQVIKVYTV</sequence>
<comment type="caution">
    <text evidence="7">The sequence shown here is derived from an EMBL/GenBank/DDBJ whole genome shotgun (WGS) entry which is preliminary data.</text>
</comment>
<dbReference type="EMBL" id="CM035444">
    <property type="protein sequence ID" value="KAH7277321.1"/>
    <property type="molecule type" value="Genomic_DNA"/>
</dbReference>
<dbReference type="OrthoDB" id="1711136at2759"/>
<dbReference type="PROSITE" id="PS50088">
    <property type="entry name" value="ANK_REPEAT"/>
    <property type="match status" value="2"/>
</dbReference>
<dbReference type="EMBL" id="CM035444">
    <property type="protein sequence ID" value="KAH7277324.1"/>
    <property type="molecule type" value="Genomic_DNA"/>
</dbReference>
<protein>
    <recommendedName>
        <fullName evidence="6">RING-type domain-containing protein</fullName>
    </recommendedName>
</protein>
<dbReference type="EMBL" id="CM035444">
    <property type="protein sequence ID" value="KAH7277323.1"/>
    <property type="molecule type" value="Genomic_DNA"/>
</dbReference>
<dbReference type="OMA" id="ACMKPNG"/>
<dbReference type="InterPro" id="IPR013083">
    <property type="entry name" value="Znf_RING/FYVE/PHD"/>
</dbReference>
<evidence type="ECO:0000313" key="7">
    <source>
        <dbReference type="EMBL" id="KAH7277323.1"/>
    </source>
</evidence>
<dbReference type="InterPro" id="IPR001841">
    <property type="entry name" value="Znf_RING"/>
</dbReference>
<dbReference type="PANTHER" id="PTHR24166">
    <property type="entry name" value="ROLLING PEBBLES, ISOFORM B"/>
    <property type="match status" value="1"/>
</dbReference>
<dbReference type="PROSITE" id="PS50089">
    <property type="entry name" value="ZF_RING_2"/>
    <property type="match status" value="1"/>
</dbReference>
<dbReference type="InterPro" id="IPR002110">
    <property type="entry name" value="Ankyrin_rpt"/>
</dbReference>
<evidence type="ECO:0000256" key="1">
    <source>
        <dbReference type="ARBA" id="ARBA00022737"/>
    </source>
</evidence>
<feature type="domain" description="RING-type" evidence="6">
    <location>
        <begin position="465"/>
        <end position="504"/>
    </location>
</feature>
<dbReference type="Pfam" id="PF12796">
    <property type="entry name" value="Ank_2"/>
    <property type="match status" value="1"/>
</dbReference>
<dbReference type="InterPro" id="IPR050889">
    <property type="entry name" value="Dendritic_Spine_Reg/Scaffold"/>
</dbReference>
<name>A0A8T2Q161_CERRI</name>
<reference evidence="7" key="1">
    <citation type="submission" date="2021-08" db="EMBL/GenBank/DDBJ databases">
        <title>WGS assembly of Ceratopteris richardii.</title>
        <authorList>
            <person name="Marchant D.B."/>
            <person name="Chen G."/>
            <person name="Jenkins J."/>
            <person name="Shu S."/>
            <person name="Leebens-Mack J."/>
            <person name="Grimwood J."/>
            <person name="Schmutz J."/>
            <person name="Soltis P."/>
            <person name="Soltis D."/>
            <person name="Chen Z.-H."/>
        </authorList>
    </citation>
    <scope>NUCLEOTIDE SEQUENCE</scope>
    <source>
        <strain evidence="7">Whitten #5841</strain>
        <tissue evidence="7">Leaf</tissue>
    </source>
</reference>
<keyword evidence="2 3" id="KW-0040">ANK repeat</keyword>
<evidence type="ECO:0000313" key="8">
    <source>
        <dbReference type="Proteomes" id="UP000825935"/>
    </source>
</evidence>
<keyword evidence="1" id="KW-0677">Repeat</keyword>
<accession>A0A8T2Q161</accession>
<keyword evidence="4" id="KW-0479">Metal-binding</keyword>
<evidence type="ECO:0000256" key="2">
    <source>
        <dbReference type="ARBA" id="ARBA00023043"/>
    </source>
</evidence>
<feature type="repeat" description="ANK" evidence="3">
    <location>
        <begin position="39"/>
        <end position="72"/>
    </location>
</feature>
<dbReference type="Gene3D" id="3.30.40.10">
    <property type="entry name" value="Zinc/RING finger domain, C3HC4 (zinc finger)"/>
    <property type="match status" value="1"/>
</dbReference>